<feature type="domain" description="VOC" evidence="1">
    <location>
        <begin position="98"/>
        <end position="215"/>
    </location>
</feature>
<organism evidence="2 3">
    <name type="scientific">Anaeromassilibacillus senegalensis</name>
    <dbReference type="NCBI Taxonomy" id="1673717"/>
    <lineage>
        <taxon>Bacteria</taxon>
        <taxon>Bacillati</taxon>
        <taxon>Bacillota</taxon>
        <taxon>Clostridia</taxon>
        <taxon>Eubacteriales</taxon>
        <taxon>Acutalibacteraceae</taxon>
        <taxon>Anaeromassilibacillus</taxon>
    </lineage>
</organism>
<dbReference type="Pfam" id="PF12681">
    <property type="entry name" value="Glyoxalase_2"/>
    <property type="match status" value="1"/>
</dbReference>
<accession>A0ABS9CJC8</accession>
<reference evidence="2 3" key="1">
    <citation type="submission" date="2020-12" db="EMBL/GenBank/DDBJ databases">
        <title>Whole genome sequences of gut porcine anaerobes.</title>
        <authorList>
            <person name="Kubasova T."/>
            <person name="Jahodarova E."/>
            <person name="Rychlik I."/>
        </authorList>
    </citation>
    <scope>NUCLEOTIDE SEQUENCE [LARGE SCALE GENOMIC DNA]</scope>
    <source>
        <strain evidence="2 3">An867</strain>
    </source>
</reference>
<dbReference type="PROSITE" id="PS51819">
    <property type="entry name" value="VOC"/>
    <property type="match status" value="1"/>
</dbReference>
<name>A0ABS9CJC8_9FIRM</name>
<dbReference type="Gene3D" id="3.10.180.10">
    <property type="entry name" value="2,3-Dihydroxybiphenyl 1,2-Dioxygenase, domain 1"/>
    <property type="match status" value="1"/>
</dbReference>
<sequence length="252" mass="28041">MASDISICGADCSVCGCFDTLCKGCNFHEGRVFHAPEGKACPIYACAAEEHGYKSCAQCAKRPCAVWQSTRDPSLSDAEFEKTIQDRLANLRAVSNARYQCALLAVQDVERSKKFYGELFNQHVVLDLGANVTFSGGFAIQQYFSWLTGIPEDEIHAKSNNAELYFEVQDFDAFLALLAAHPEVQLLHPPKTHDWKQRVVRLYDPDFHLIEVGESMAVIARRLLDEGLSVEETAAQIQHPVAFVRAVAENKL</sequence>
<dbReference type="SUPFAM" id="SSF54593">
    <property type="entry name" value="Glyoxalase/Bleomycin resistance protein/Dihydroxybiphenyl dioxygenase"/>
    <property type="match status" value="1"/>
</dbReference>
<dbReference type="InterPro" id="IPR025870">
    <property type="entry name" value="Glyoxalase-like_dom"/>
</dbReference>
<protein>
    <recommendedName>
        <fullName evidence="1">VOC domain-containing protein</fullName>
    </recommendedName>
</protein>
<proteinExistence type="predicted"/>
<keyword evidence="3" id="KW-1185">Reference proteome</keyword>
<gene>
    <name evidence="2" type="ORF">JQM67_00210</name>
</gene>
<dbReference type="Proteomes" id="UP001299220">
    <property type="component" value="Unassembled WGS sequence"/>
</dbReference>
<evidence type="ECO:0000313" key="2">
    <source>
        <dbReference type="EMBL" id="MCF2651033.1"/>
    </source>
</evidence>
<evidence type="ECO:0000259" key="1">
    <source>
        <dbReference type="PROSITE" id="PS51819"/>
    </source>
</evidence>
<dbReference type="InterPro" id="IPR037523">
    <property type="entry name" value="VOC_core"/>
</dbReference>
<comment type="caution">
    <text evidence="2">The sequence shown here is derived from an EMBL/GenBank/DDBJ whole genome shotgun (WGS) entry which is preliminary data.</text>
</comment>
<dbReference type="InterPro" id="IPR029068">
    <property type="entry name" value="Glyas_Bleomycin-R_OHBP_Dase"/>
</dbReference>
<dbReference type="EMBL" id="JAFBIT010000001">
    <property type="protein sequence ID" value="MCF2651033.1"/>
    <property type="molecule type" value="Genomic_DNA"/>
</dbReference>
<evidence type="ECO:0000313" key="3">
    <source>
        <dbReference type="Proteomes" id="UP001299220"/>
    </source>
</evidence>